<dbReference type="CDD" id="cd00383">
    <property type="entry name" value="trans_reg_C"/>
    <property type="match status" value="1"/>
</dbReference>
<dbReference type="SUPFAM" id="SSF46894">
    <property type="entry name" value="C-terminal effector domain of the bipartite response regulators"/>
    <property type="match status" value="1"/>
</dbReference>
<feature type="DNA-binding region" description="OmpR/PhoB-type" evidence="7">
    <location>
        <begin position="129"/>
        <end position="226"/>
    </location>
</feature>
<dbReference type="Gene3D" id="6.10.250.690">
    <property type="match status" value="1"/>
</dbReference>
<evidence type="ECO:0000256" key="6">
    <source>
        <dbReference type="PROSITE-ProRule" id="PRU00169"/>
    </source>
</evidence>
<evidence type="ECO:0000256" key="5">
    <source>
        <dbReference type="ARBA" id="ARBA00023163"/>
    </source>
</evidence>
<organism evidence="10 11">
    <name type="scientific">Alteromonas oceani</name>
    <dbReference type="NCBI Taxonomy" id="2071609"/>
    <lineage>
        <taxon>Bacteria</taxon>
        <taxon>Pseudomonadati</taxon>
        <taxon>Pseudomonadota</taxon>
        <taxon>Gammaproteobacteria</taxon>
        <taxon>Alteromonadales</taxon>
        <taxon>Alteromonadaceae</taxon>
        <taxon>Alteromonas/Salinimonas group</taxon>
        <taxon>Alteromonas</taxon>
    </lineage>
</organism>
<sequence length="232" mass="25587">MATSISVLLIEDNLAIARQIVDFLEGHGWLVDFAATGKQGVQQALNGQFDVIILDLNLPDIDGLEVCKRVKAEATKVVPVLMLTARDAFTDKAKGFGQGADDYLTKPFDLRELALRCEALARRPQLHTDTTVTRGSLAMDTRAMTVNWQSTVIPVTGIGFKILHKLLCDYPYPVSRSDLISHIWADDPPESNALKSHMYTLRKALEQASGRALLHTISNVGYQLKGLDDNEV</sequence>
<evidence type="ECO:0000256" key="3">
    <source>
        <dbReference type="ARBA" id="ARBA00023015"/>
    </source>
</evidence>
<evidence type="ECO:0000256" key="1">
    <source>
        <dbReference type="ARBA" id="ARBA00022553"/>
    </source>
</evidence>
<comment type="caution">
    <text evidence="10">The sequence shown here is derived from an EMBL/GenBank/DDBJ whole genome shotgun (WGS) entry which is preliminary data.</text>
</comment>
<dbReference type="EMBL" id="JBHRSX010000029">
    <property type="protein sequence ID" value="MFC3202665.1"/>
    <property type="molecule type" value="Genomic_DNA"/>
</dbReference>
<dbReference type="InterPro" id="IPR016032">
    <property type="entry name" value="Sig_transdc_resp-reg_C-effctor"/>
</dbReference>
<dbReference type="Gene3D" id="1.10.10.10">
    <property type="entry name" value="Winged helix-like DNA-binding domain superfamily/Winged helix DNA-binding domain"/>
    <property type="match status" value="1"/>
</dbReference>
<dbReference type="SMART" id="SM00448">
    <property type="entry name" value="REC"/>
    <property type="match status" value="1"/>
</dbReference>
<feature type="modified residue" description="4-aspartylphosphate" evidence="6">
    <location>
        <position position="55"/>
    </location>
</feature>
<evidence type="ECO:0000256" key="2">
    <source>
        <dbReference type="ARBA" id="ARBA00023012"/>
    </source>
</evidence>
<gene>
    <name evidence="10" type="ORF">ACFOEW_12670</name>
</gene>
<dbReference type="PANTHER" id="PTHR48111:SF22">
    <property type="entry name" value="REGULATOR OF RPOS"/>
    <property type="match status" value="1"/>
</dbReference>
<name>A0ABV7JX29_9ALTE</name>
<dbReference type="InterPro" id="IPR001789">
    <property type="entry name" value="Sig_transdc_resp-reg_receiver"/>
</dbReference>
<keyword evidence="11" id="KW-1185">Reference proteome</keyword>
<dbReference type="Pfam" id="PF00072">
    <property type="entry name" value="Response_reg"/>
    <property type="match status" value="1"/>
</dbReference>
<dbReference type="Gene3D" id="3.40.50.2300">
    <property type="match status" value="1"/>
</dbReference>
<dbReference type="Pfam" id="PF00486">
    <property type="entry name" value="Trans_reg_C"/>
    <property type="match status" value="1"/>
</dbReference>
<evidence type="ECO:0000256" key="4">
    <source>
        <dbReference type="ARBA" id="ARBA00023125"/>
    </source>
</evidence>
<protein>
    <submittedName>
        <fullName evidence="10">Response regulator transcription factor</fullName>
    </submittedName>
</protein>
<dbReference type="SUPFAM" id="SSF52172">
    <property type="entry name" value="CheY-like"/>
    <property type="match status" value="1"/>
</dbReference>
<dbReference type="PROSITE" id="PS50110">
    <property type="entry name" value="RESPONSE_REGULATORY"/>
    <property type="match status" value="1"/>
</dbReference>
<feature type="domain" description="Response regulatory" evidence="8">
    <location>
        <begin position="6"/>
        <end position="121"/>
    </location>
</feature>
<keyword evidence="5" id="KW-0804">Transcription</keyword>
<keyword evidence="1 6" id="KW-0597">Phosphoprotein</keyword>
<dbReference type="RefSeq" id="WP_123324879.1">
    <property type="nucleotide sequence ID" value="NZ_JBHRSX010000029.1"/>
</dbReference>
<evidence type="ECO:0000256" key="7">
    <source>
        <dbReference type="PROSITE-ProRule" id="PRU01091"/>
    </source>
</evidence>
<keyword evidence="2" id="KW-0902">Two-component regulatory system</keyword>
<accession>A0ABV7JX29</accession>
<evidence type="ECO:0000259" key="9">
    <source>
        <dbReference type="PROSITE" id="PS51755"/>
    </source>
</evidence>
<dbReference type="InterPro" id="IPR011006">
    <property type="entry name" value="CheY-like_superfamily"/>
</dbReference>
<dbReference type="Proteomes" id="UP001595477">
    <property type="component" value="Unassembled WGS sequence"/>
</dbReference>
<dbReference type="InterPro" id="IPR001867">
    <property type="entry name" value="OmpR/PhoB-type_DNA-bd"/>
</dbReference>
<keyword evidence="4 7" id="KW-0238">DNA-binding</keyword>
<proteinExistence type="predicted"/>
<dbReference type="PROSITE" id="PS51755">
    <property type="entry name" value="OMPR_PHOB"/>
    <property type="match status" value="1"/>
</dbReference>
<evidence type="ECO:0000313" key="10">
    <source>
        <dbReference type="EMBL" id="MFC3202665.1"/>
    </source>
</evidence>
<dbReference type="PANTHER" id="PTHR48111">
    <property type="entry name" value="REGULATOR OF RPOS"/>
    <property type="match status" value="1"/>
</dbReference>
<dbReference type="InterPro" id="IPR036388">
    <property type="entry name" value="WH-like_DNA-bd_sf"/>
</dbReference>
<evidence type="ECO:0000313" key="11">
    <source>
        <dbReference type="Proteomes" id="UP001595477"/>
    </source>
</evidence>
<keyword evidence="3" id="KW-0805">Transcription regulation</keyword>
<evidence type="ECO:0000259" key="8">
    <source>
        <dbReference type="PROSITE" id="PS50110"/>
    </source>
</evidence>
<reference evidence="11" key="1">
    <citation type="journal article" date="2019" name="Int. J. Syst. Evol. Microbiol.">
        <title>The Global Catalogue of Microorganisms (GCM) 10K type strain sequencing project: providing services to taxonomists for standard genome sequencing and annotation.</title>
        <authorList>
            <consortium name="The Broad Institute Genomics Platform"/>
            <consortium name="The Broad Institute Genome Sequencing Center for Infectious Disease"/>
            <person name="Wu L."/>
            <person name="Ma J."/>
        </authorList>
    </citation>
    <scope>NUCLEOTIDE SEQUENCE [LARGE SCALE GENOMIC DNA]</scope>
    <source>
        <strain evidence="11">KCTC 52449</strain>
    </source>
</reference>
<dbReference type="SMART" id="SM00862">
    <property type="entry name" value="Trans_reg_C"/>
    <property type="match status" value="1"/>
</dbReference>
<dbReference type="InterPro" id="IPR039420">
    <property type="entry name" value="WalR-like"/>
</dbReference>
<feature type="domain" description="OmpR/PhoB-type" evidence="9">
    <location>
        <begin position="129"/>
        <end position="226"/>
    </location>
</feature>